<evidence type="ECO:0000313" key="4">
    <source>
        <dbReference type="Proteomes" id="UP000216947"/>
    </source>
</evidence>
<accession>A0A261RC42</accession>
<keyword evidence="1" id="KW-0472">Membrane</keyword>
<feature type="transmembrane region" description="Helical" evidence="1">
    <location>
        <begin position="154"/>
        <end position="174"/>
    </location>
</feature>
<reference evidence="4" key="1">
    <citation type="submission" date="2017-05" db="EMBL/GenBank/DDBJ databases">
        <title>Complete and WGS of Bordetella genogroups.</title>
        <authorList>
            <person name="Spilker T."/>
            <person name="Lipuma J."/>
        </authorList>
    </citation>
    <scope>NUCLEOTIDE SEQUENCE [LARGE SCALE GENOMIC DNA]</scope>
    <source>
        <strain evidence="4">AU18089</strain>
    </source>
</reference>
<feature type="domain" description="EamA" evidence="2">
    <location>
        <begin position="155"/>
        <end position="285"/>
    </location>
</feature>
<dbReference type="PANTHER" id="PTHR22911:SF102">
    <property type="entry name" value="MEMBRANE PROTEIN"/>
    <property type="match status" value="1"/>
</dbReference>
<organism evidence="3 4">
    <name type="scientific">Bordetella genomosp. 7</name>
    <dbReference type="NCBI Taxonomy" id="1416805"/>
    <lineage>
        <taxon>Bacteria</taxon>
        <taxon>Pseudomonadati</taxon>
        <taxon>Pseudomonadota</taxon>
        <taxon>Betaproteobacteria</taxon>
        <taxon>Burkholderiales</taxon>
        <taxon>Alcaligenaceae</taxon>
        <taxon>Bordetella</taxon>
    </lineage>
</organism>
<protein>
    <submittedName>
        <fullName evidence="3">EamA family transporter</fullName>
    </submittedName>
</protein>
<keyword evidence="4" id="KW-1185">Reference proteome</keyword>
<proteinExistence type="predicted"/>
<feature type="transmembrane region" description="Helical" evidence="1">
    <location>
        <begin position="67"/>
        <end position="89"/>
    </location>
</feature>
<dbReference type="PANTHER" id="PTHR22911">
    <property type="entry name" value="ACYL-MALONYL CONDENSING ENZYME-RELATED"/>
    <property type="match status" value="1"/>
</dbReference>
<sequence length="305" mass="31695">MKPNSERGGLVQMAAAMGISGTVGVFVLESGQSAWNVVFLRCVFGAVGLLVYCLARGLLRPGIFTPATFGWTLLAGVAIVLNWVLLFAAYPLASISLATAVYNFQPFFLIALGAIFLGERPGLGKLSWSAVAFGGLVLVLRIESADLAQAGSYLTGLGLALGAGALYAVTSIIVKRLRHIAPHVLALVQVSLGALLLLPMADWSALPGEPAEWGALVAIGLVHTTLTYILLYSAIQKLPTTSVAALAFIYPATAIILDYALYGQRMAWLQMAGVGLILVAAAGVSMNWGPAAPGRSACARPADAA</sequence>
<feature type="transmembrane region" description="Helical" evidence="1">
    <location>
        <begin position="95"/>
        <end position="117"/>
    </location>
</feature>
<dbReference type="AlphaFoldDB" id="A0A261RC42"/>
<feature type="transmembrane region" description="Helical" evidence="1">
    <location>
        <begin position="243"/>
        <end position="262"/>
    </location>
</feature>
<keyword evidence="1" id="KW-0812">Transmembrane</keyword>
<feature type="transmembrane region" description="Helical" evidence="1">
    <location>
        <begin position="9"/>
        <end position="28"/>
    </location>
</feature>
<evidence type="ECO:0000256" key="1">
    <source>
        <dbReference type="SAM" id="Phobius"/>
    </source>
</evidence>
<comment type="caution">
    <text evidence="3">The sequence shown here is derived from an EMBL/GenBank/DDBJ whole genome shotgun (WGS) entry which is preliminary data.</text>
</comment>
<dbReference type="EMBL" id="NEVK01000004">
    <property type="protein sequence ID" value="OZI22579.1"/>
    <property type="molecule type" value="Genomic_DNA"/>
</dbReference>
<dbReference type="InterPro" id="IPR037185">
    <property type="entry name" value="EmrE-like"/>
</dbReference>
<feature type="transmembrane region" description="Helical" evidence="1">
    <location>
        <begin position="268"/>
        <end position="286"/>
    </location>
</feature>
<evidence type="ECO:0000313" key="3">
    <source>
        <dbReference type="EMBL" id="OZI22579.1"/>
    </source>
</evidence>
<dbReference type="Pfam" id="PF00892">
    <property type="entry name" value="EamA"/>
    <property type="match status" value="2"/>
</dbReference>
<gene>
    <name evidence="3" type="ORF">CAL19_08640</name>
</gene>
<feature type="transmembrane region" description="Helical" evidence="1">
    <location>
        <begin position="213"/>
        <end position="231"/>
    </location>
</feature>
<keyword evidence="1" id="KW-1133">Transmembrane helix</keyword>
<dbReference type="RefSeq" id="WP_094796573.1">
    <property type="nucleotide sequence ID" value="NZ_NEVK01000004.1"/>
</dbReference>
<feature type="transmembrane region" description="Helical" evidence="1">
    <location>
        <begin position="181"/>
        <end position="201"/>
    </location>
</feature>
<dbReference type="SUPFAM" id="SSF103481">
    <property type="entry name" value="Multidrug resistance efflux transporter EmrE"/>
    <property type="match status" value="2"/>
</dbReference>
<feature type="domain" description="EamA" evidence="2">
    <location>
        <begin position="13"/>
        <end position="140"/>
    </location>
</feature>
<dbReference type="InterPro" id="IPR000620">
    <property type="entry name" value="EamA_dom"/>
</dbReference>
<name>A0A261RC42_9BORD</name>
<dbReference type="Proteomes" id="UP000216947">
    <property type="component" value="Unassembled WGS sequence"/>
</dbReference>
<evidence type="ECO:0000259" key="2">
    <source>
        <dbReference type="Pfam" id="PF00892"/>
    </source>
</evidence>
<feature type="transmembrane region" description="Helical" evidence="1">
    <location>
        <begin position="34"/>
        <end position="55"/>
    </location>
</feature>
<dbReference type="GO" id="GO:0016020">
    <property type="term" value="C:membrane"/>
    <property type="evidence" value="ECO:0007669"/>
    <property type="project" value="InterPro"/>
</dbReference>